<dbReference type="OrthoDB" id="2841072at2759"/>
<dbReference type="AlphaFoldDB" id="A0A8H3UFK5"/>
<dbReference type="EMBL" id="WNWR01000839">
    <property type="protein sequence ID" value="KAE9968343.1"/>
    <property type="molecule type" value="Genomic_DNA"/>
</dbReference>
<gene>
    <name evidence="1" type="ORF">EG327_011072</name>
</gene>
<dbReference type="Proteomes" id="UP000490939">
    <property type="component" value="Unassembled WGS sequence"/>
</dbReference>
<reference evidence="1 2" key="1">
    <citation type="submission" date="2019-07" db="EMBL/GenBank/DDBJ databases">
        <title>Venturia inaequalis Genome Resource.</title>
        <authorList>
            <person name="Lichtner F.J."/>
        </authorList>
    </citation>
    <scope>NUCLEOTIDE SEQUENCE [LARGE SCALE GENOMIC DNA]</scope>
    <source>
        <strain evidence="1 2">DMI_063113</strain>
    </source>
</reference>
<protein>
    <submittedName>
        <fullName evidence="1">Uncharacterized protein</fullName>
    </submittedName>
</protein>
<evidence type="ECO:0000313" key="2">
    <source>
        <dbReference type="Proteomes" id="UP000490939"/>
    </source>
</evidence>
<proteinExistence type="predicted"/>
<dbReference type="Gene3D" id="3.80.10.10">
    <property type="entry name" value="Ribonuclease Inhibitor"/>
    <property type="match status" value="1"/>
</dbReference>
<sequence>MHTVLQIPELLEIILKFATSEASAEEARATAISVALASKSFLEQGLDLAWRDVPDIIHLIHLFPRQLWKVKTIYYSHRYPYLSQKEGCPSLVSEEVLCIVTQAQLTTEQYFVRNVVPSDWERFDYYARRVISLRIPSIAVTMPRSGALAADGIIRQRTCLHPNIFSILSHRRPACFPNLRAFDFYENHYLELRQVSGLIGPGLRNLVFGHDYKRSEQIEMQASTDEWRVVVDRCSSLKSLKLIPNGGTWSIFHTMRRMPLLPQLQHFSATSPESESALDTWDGFPDLVSWLSLQPSLKTLDLCWHNPKRVSARSQCLKSSSGQIFPALREVTMIMRSALADFTGFIARLRDAKLGMIDIVIPDWVYQPNFQDLLETMPRVLDLSALTYFKVHRFKGEIIGPDSEIGEISPLRILFQASNLVHLDLCFSLPFEDMNNSFLQEMAIAWPNLETMSIVGAVTMNSVGLLDVANFACACPRLTTLGLEFDADDSLSHKTDAATLLNSRNTTLRELRVGHSRIRDVNVVASCLSQQFPNLLALVAEQGETEIYLKWEEVMFILSGHKGTMLQEHEDARAAEVQRELEAEVYRRMFYDSQGRAPVFTSEEQEIRNMDAHLRQEYPHIYADLEGLGAQVVEDSAAR</sequence>
<organism evidence="1 2">
    <name type="scientific">Venturia inaequalis</name>
    <name type="common">Apple scab fungus</name>
    <dbReference type="NCBI Taxonomy" id="5025"/>
    <lineage>
        <taxon>Eukaryota</taxon>
        <taxon>Fungi</taxon>
        <taxon>Dikarya</taxon>
        <taxon>Ascomycota</taxon>
        <taxon>Pezizomycotina</taxon>
        <taxon>Dothideomycetes</taxon>
        <taxon>Pleosporomycetidae</taxon>
        <taxon>Venturiales</taxon>
        <taxon>Venturiaceae</taxon>
        <taxon>Venturia</taxon>
    </lineage>
</organism>
<dbReference type="InterPro" id="IPR032675">
    <property type="entry name" value="LRR_dom_sf"/>
</dbReference>
<comment type="caution">
    <text evidence="1">The sequence shown here is derived from an EMBL/GenBank/DDBJ whole genome shotgun (WGS) entry which is preliminary data.</text>
</comment>
<dbReference type="SUPFAM" id="SSF52047">
    <property type="entry name" value="RNI-like"/>
    <property type="match status" value="1"/>
</dbReference>
<accession>A0A8H3UFK5</accession>
<name>A0A8H3UFK5_VENIN</name>
<keyword evidence="2" id="KW-1185">Reference proteome</keyword>
<evidence type="ECO:0000313" key="1">
    <source>
        <dbReference type="EMBL" id="KAE9968343.1"/>
    </source>
</evidence>